<comment type="caution">
    <text evidence="2">The sequence shown here is derived from an EMBL/GenBank/DDBJ whole genome shotgun (WGS) entry which is preliminary data.</text>
</comment>
<evidence type="ECO:0000313" key="3">
    <source>
        <dbReference type="Proteomes" id="UP000321424"/>
    </source>
</evidence>
<sequence>MEQRRMSTLVAKGKDGNVVAPGSPVTDFRGETAEFKYASRANTEGKDGKVVVRMVDGWEPEHYARVWGLTVEQEARRG</sequence>
<dbReference type="RefSeq" id="WP_147129566.1">
    <property type="nucleotide sequence ID" value="NZ_BJXA01000009.1"/>
</dbReference>
<gene>
    <name evidence="2" type="ORF">NN4_19440</name>
</gene>
<feature type="region of interest" description="Disordered" evidence="1">
    <location>
        <begin position="1"/>
        <end position="25"/>
    </location>
</feature>
<dbReference type="AlphaFoldDB" id="A0A511M9U3"/>
<dbReference type="Proteomes" id="UP000321424">
    <property type="component" value="Unassembled WGS sequence"/>
</dbReference>
<accession>A0A511M9U3</accession>
<dbReference type="EMBL" id="BJXA01000009">
    <property type="protein sequence ID" value="GEM37425.1"/>
    <property type="molecule type" value="Genomic_DNA"/>
</dbReference>
<evidence type="ECO:0000256" key="1">
    <source>
        <dbReference type="SAM" id="MobiDB-lite"/>
    </source>
</evidence>
<keyword evidence="3" id="KW-1185">Reference proteome</keyword>
<evidence type="ECO:0000313" key="2">
    <source>
        <dbReference type="EMBL" id="GEM37425.1"/>
    </source>
</evidence>
<name>A0A511M9U3_9NOCA</name>
<protein>
    <submittedName>
        <fullName evidence="2">Uncharacterized protein</fullName>
    </submittedName>
</protein>
<organism evidence="2 3">
    <name type="scientific">Nocardia ninae NBRC 108245</name>
    <dbReference type="NCBI Taxonomy" id="1210091"/>
    <lineage>
        <taxon>Bacteria</taxon>
        <taxon>Bacillati</taxon>
        <taxon>Actinomycetota</taxon>
        <taxon>Actinomycetes</taxon>
        <taxon>Mycobacteriales</taxon>
        <taxon>Nocardiaceae</taxon>
        <taxon>Nocardia</taxon>
    </lineage>
</organism>
<proteinExistence type="predicted"/>
<reference evidence="2 3" key="1">
    <citation type="submission" date="2019-07" db="EMBL/GenBank/DDBJ databases">
        <title>Whole genome shotgun sequence of Nocardia ninae NBRC 108245.</title>
        <authorList>
            <person name="Hosoyama A."/>
            <person name="Uohara A."/>
            <person name="Ohji S."/>
            <person name="Ichikawa N."/>
        </authorList>
    </citation>
    <scope>NUCLEOTIDE SEQUENCE [LARGE SCALE GENOMIC DNA]</scope>
    <source>
        <strain evidence="2 3">NBRC 108245</strain>
    </source>
</reference>